<gene>
    <name evidence="3" type="ORF">F0L74_05960</name>
</gene>
<sequence length="184" mass="21126">MNAKSKPKAKQQKAVRGKPKGPAKARPKAATERPARQDIDRKKKLAYTLYVENGFEQKVIAEITGISEQSISAWKRAGSWDVDRHEARMGFDQQRRNISRIISTMLEQIDQRKPPCNVPDSKESDTLNKLADTVKKLQTELSYAHKAEAGKQFILFIQKVHSQEKAIEIVELWHEFIMQSNDQR</sequence>
<dbReference type="InterPro" id="IPR010332">
    <property type="entry name" value="ATPase_terminase-su_N"/>
</dbReference>
<feature type="compositionally biased region" description="Basic and acidic residues" evidence="1">
    <location>
        <begin position="29"/>
        <end position="38"/>
    </location>
</feature>
<evidence type="ECO:0000256" key="1">
    <source>
        <dbReference type="SAM" id="MobiDB-lite"/>
    </source>
</evidence>
<feature type="region of interest" description="Disordered" evidence="1">
    <location>
        <begin position="1"/>
        <end position="38"/>
    </location>
</feature>
<dbReference type="Pfam" id="PF06056">
    <property type="entry name" value="Terminase_5"/>
    <property type="match status" value="1"/>
</dbReference>
<protein>
    <recommendedName>
        <fullName evidence="2">Terminase ATPase subunit N-terminal domain-containing protein</fullName>
    </recommendedName>
</protein>
<comment type="caution">
    <text evidence="3">The sequence shown here is derived from an EMBL/GenBank/DDBJ whole genome shotgun (WGS) entry which is preliminary data.</text>
</comment>
<feature type="domain" description="Terminase ATPase subunit N-terminal" evidence="2">
    <location>
        <begin position="43"/>
        <end position="82"/>
    </location>
</feature>
<proteinExistence type="predicted"/>
<dbReference type="SUPFAM" id="SSF88659">
    <property type="entry name" value="Sigma3 and sigma4 domains of RNA polymerase sigma factors"/>
    <property type="match status" value="1"/>
</dbReference>
<evidence type="ECO:0000313" key="3">
    <source>
        <dbReference type="EMBL" id="KAA2245501.1"/>
    </source>
</evidence>
<feature type="compositionally biased region" description="Basic residues" evidence="1">
    <location>
        <begin position="1"/>
        <end position="27"/>
    </location>
</feature>
<organism evidence="3 4">
    <name type="scientific">Chitinophaga agrisoli</name>
    <dbReference type="NCBI Taxonomy" id="2607653"/>
    <lineage>
        <taxon>Bacteria</taxon>
        <taxon>Pseudomonadati</taxon>
        <taxon>Bacteroidota</taxon>
        <taxon>Chitinophagia</taxon>
        <taxon>Chitinophagales</taxon>
        <taxon>Chitinophagaceae</taxon>
        <taxon>Chitinophaga</taxon>
    </lineage>
</organism>
<evidence type="ECO:0000313" key="4">
    <source>
        <dbReference type="Proteomes" id="UP000324611"/>
    </source>
</evidence>
<dbReference type="EMBL" id="VUOC01000001">
    <property type="protein sequence ID" value="KAA2245501.1"/>
    <property type="molecule type" value="Genomic_DNA"/>
</dbReference>
<name>A0A5B2W1G8_9BACT</name>
<dbReference type="RefSeq" id="WP_149836891.1">
    <property type="nucleotide sequence ID" value="NZ_VUOC01000001.1"/>
</dbReference>
<reference evidence="3 4" key="2">
    <citation type="submission" date="2019-09" db="EMBL/GenBank/DDBJ databases">
        <authorList>
            <person name="Jin C."/>
        </authorList>
    </citation>
    <scope>NUCLEOTIDE SEQUENCE [LARGE SCALE GENOMIC DNA]</scope>
    <source>
        <strain evidence="3 4">BN140078</strain>
    </source>
</reference>
<evidence type="ECO:0000259" key="2">
    <source>
        <dbReference type="Pfam" id="PF06056"/>
    </source>
</evidence>
<keyword evidence="4" id="KW-1185">Reference proteome</keyword>
<reference evidence="3 4" key="1">
    <citation type="submission" date="2019-09" db="EMBL/GenBank/DDBJ databases">
        <title>Chitinophaga ginsengihumi sp. nov., isolated from soil of ginseng rhizosphere.</title>
        <authorList>
            <person name="Lee J."/>
        </authorList>
    </citation>
    <scope>NUCLEOTIDE SEQUENCE [LARGE SCALE GENOMIC DNA]</scope>
    <source>
        <strain evidence="3 4">BN140078</strain>
    </source>
</reference>
<dbReference type="InterPro" id="IPR013324">
    <property type="entry name" value="RNA_pol_sigma_r3/r4-like"/>
</dbReference>
<accession>A0A5B2W1G8</accession>
<dbReference type="Proteomes" id="UP000324611">
    <property type="component" value="Unassembled WGS sequence"/>
</dbReference>
<dbReference type="AlphaFoldDB" id="A0A5B2W1G8"/>